<dbReference type="RefSeq" id="XP_012650820.1">
    <property type="nucleotide sequence ID" value="XM_012795366.1"/>
</dbReference>
<dbReference type="Proteomes" id="UP000009168">
    <property type="component" value="Unassembled WGS sequence"/>
</dbReference>
<accession>W7XFL4</accession>
<evidence type="ECO:0000313" key="1">
    <source>
        <dbReference type="EMBL" id="EWS76652.1"/>
    </source>
</evidence>
<name>W7XFL4_TETTS</name>
<dbReference type="EMBL" id="GG662857">
    <property type="protein sequence ID" value="EWS76652.1"/>
    <property type="molecule type" value="Genomic_DNA"/>
</dbReference>
<organism evidence="1 2">
    <name type="scientific">Tetrahymena thermophila (strain SB210)</name>
    <dbReference type="NCBI Taxonomy" id="312017"/>
    <lineage>
        <taxon>Eukaryota</taxon>
        <taxon>Sar</taxon>
        <taxon>Alveolata</taxon>
        <taxon>Ciliophora</taxon>
        <taxon>Intramacronucleata</taxon>
        <taxon>Oligohymenophorea</taxon>
        <taxon>Hymenostomatida</taxon>
        <taxon>Tetrahymenina</taxon>
        <taxon>Tetrahymenidae</taxon>
        <taxon>Tetrahymena</taxon>
    </lineage>
</organism>
<evidence type="ECO:0000313" key="2">
    <source>
        <dbReference type="Proteomes" id="UP000009168"/>
    </source>
</evidence>
<protein>
    <submittedName>
        <fullName evidence="1">Uncharacterized protein</fullName>
    </submittedName>
</protein>
<sequence>MNSLKFVQTSINSLNYLYLVNITHKLFIFIDLLDSGFQLYQLQDNLDFMLIYQLNDSQIIDSSSSIQQVQILDEQQLTFLTITQYYVIIYQLSQDLSQLNQIYQKQFDNAIIKLSISSNRIVLTASPSKGEVFIYIYNYTSNPYQYNQINMFQIIQNYYNYDYQIIKIQNHDYIIVYINQDKFTLIKINIVQSDIQNFLLVIHSYLNQVFTLSQYKQSKFIKKYLNSIALIKKNILMLFKKSTSVNSRFHLFLTQLKIKHIQLQQMKHSIIICLTQRFQQVIIVNLKFHKSNKLIIIY</sequence>
<dbReference type="GeneID" id="24437809"/>
<keyword evidence="2" id="KW-1185">Reference proteome</keyword>
<gene>
    <name evidence="1" type="ORF">TTHERM_000203009</name>
</gene>
<dbReference type="KEGG" id="tet:TTHERM_000203009"/>
<dbReference type="AlphaFoldDB" id="W7XFL4"/>
<reference evidence="2" key="1">
    <citation type="journal article" date="2006" name="PLoS Biol.">
        <title>Macronuclear genome sequence of the ciliate Tetrahymena thermophila, a model eukaryote.</title>
        <authorList>
            <person name="Eisen J.A."/>
            <person name="Coyne R.S."/>
            <person name="Wu M."/>
            <person name="Wu D."/>
            <person name="Thiagarajan M."/>
            <person name="Wortman J.R."/>
            <person name="Badger J.H."/>
            <person name="Ren Q."/>
            <person name="Amedeo P."/>
            <person name="Jones K.M."/>
            <person name="Tallon L.J."/>
            <person name="Delcher A.L."/>
            <person name="Salzberg S.L."/>
            <person name="Silva J.C."/>
            <person name="Haas B.J."/>
            <person name="Majoros W.H."/>
            <person name="Farzad M."/>
            <person name="Carlton J.M."/>
            <person name="Smith R.K. Jr."/>
            <person name="Garg J."/>
            <person name="Pearlman R.E."/>
            <person name="Karrer K.M."/>
            <person name="Sun L."/>
            <person name="Manning G."/>
            <person name="Elde N.C."/>
            <person name="Turkewitz A.P."/>
            <person name="Asai D.J."/>
            <person name="Wilkes D.E."/>
            <person name="Wang Y."/>
            <person name="Cai H."/>
            <person name="Collins K."/>
            <person name="Stewart B.A."/>
            <person name="Lee S.R."/>
            <person name="Wilamowska K."/>
            <person name="Weinberg Z."/>
            <person name="Ruzzo W.L."/>
            <person name="Wloga D."/>
            <person name="Gaertig J."/>
            <person name="Frankel J."/>
            <person name="Tsao C.-C."/>
            <person name="Gorovsky M.A."/>
            <person name="Keeling P.J."/>
            <person name="Waller R.F."/>
            <person name="Patron N.J."/>
            <person name="Cherry J.M."/>
            <person name="Stover N.A."/>
            <person name="Krieger C.J."/>
            <person name="del Toro C."/>
            <person name="Ryder H.F."/>
            <person name="Williamson S.C."/>
            <person name="Barbeau R.A."/>
            <person name="Hamilton E.P."/>
            <person name="Orias E."/>
        </authorList>
    </citation>
    <scope>NUCLEOTIDE SEQUENCE [LARGE SCALE GENOMIC DNA]</scope>
    <source>
        <strain evidence="2">SB210</strain>
    </source>
</reference>
<dbReference type="InParanoid" id="W7XFL4"/>
<proteinExistence type="predicted"/>